<dbReference type="RefSeq" id="WP_139107477.1">
    <property type="nucleotide sequence ID" value="NZ_VDFR01000277.1"/>
</dbReference>
<name>A0A5C4LU44_9ACTN</name>
<comment type="caution">
    <text evidence="1">The sequence shown here is derived from an EMBL/GenBank/DDBJ whole genome shotgun (WGS) entry which is preliminary data.</text>
</comment>
<dbReference type="Proteomes" id="UP000306740">
    <property type="component" value="Unassembled WGS sequence"/>
</dbReference>
<proteinExistence type="predicted"/>
<organism evidence="1 2">
    <name type="scientific">Mumia zhuanghuii</name>
    <dbReference type="NCBI Taxonomy" id="2585211"/>
    <lineage>
        <taxon>Bacteria</taxon>
        <taxon>Bacillati</taxon>
        <taxon>Actinomycetota</taxon>
        <taxon>Actinomycetes</taxon>
        <taxon>Propionibacteriales</taxon>
        <taxon>Nocardioidaceae</taxon>
        <taxon>Mumia</taxon>
    </lineage>
</organism>
<evidence type="ECO:0000313" key="2">
    <source>
        <dbReference type="Proteomes" id="UP000306740"/>
    </source>
</evidence>
<reference evidence="1 2" key="1">
    <citation type="submission" date="2019-05" db="EMBL/GenBank/DDBJ databases">
        <title>Mumia sp. nov., isolated from the intestinal contents of plateau pika (Ochotona curzoniae) in the Qinghai-Tibet plateau of China.</title>
        <authorList>
            <person name="Tian Z."/>
        </authorList>
    </citation>
    <scope>NUCLEOTIDE SEQUENCE [LARGE SCALE GENOMIC DNA]</scope>
    <source>
        <strain evidence="2">527</strain>
    </source>
</reference>
<dbReference type="AlphaFoldDB" id="A0A5C4LU44"/>
<accession>A0A5C4LU44</accession>
<gene>
    <name evidence="1" type="ORF">FHE65_35705</name>
</gene>
<evidence type="ECO:0000313" key="1">
    <source>
        <dbReference type="EMBL" id="TNC22704.1"/>
    </source>
</evidence>
<dbReference type="EMBL" id="VDFR01000277">
    <property type="protein sequence ID" value="TNC22704.1"/>
    <property type="molecule type" value="Genomic_DNA"/>
</dbReference>
<protein>
    <submittedName>
        <fullName evidence="1">Uncharacterized protein</fullName>
    </submittedName>
</protein>
<sequence>MRIPQAATLELLGLGRYGRAHWTWSMPPLAKQRRHLLPGESRCVKVGLFRPLRPRRDDALTQ</sequence>